<feature type="transmembrane region" description="Helical" evidence="7">
    <location>
        <begin position="132"/>
        <end position="153"/>
    </location>
</feature>
<feature type="transmembrane region" description="Helical" evidence="7">
    <location>
        <begin position="73"/>
        <end position="96"/>
    </location>
</feature>
<keyword evidence="2" id="KW-0813">Transport</keyword>
<feature type="transmembrane region" description="Helical" evidence="7">
    <location>
        <begin position="102"/>
        <end position="120"/>
    </location>
</feature>
<name>A0A1I7DE18_9HYPH</name>
<feature type="transmembrane region" description="Helical" evidence="7">
    <location>
        <begin position="342"/>
        <end position="365"/>
    </location>
</feature>
<dbReference type="Proteomes" id="UP000183371">
    <property type="component" value="Unassembled WGS sequence"/>
</dbReference>
<evidence type="ECO:0000313" key="10">
    <source>
        <dbReference type="Proteomes" id="UP000183371"/>
    </source>
</evidence>
<accession>A0A1I7DE18</accession>
<dbReference type="CDD" id="cd06173">
    <property type="entry name" value="MFS_MefA_like"/>
    <property type="match status" value="1"/>
</dbReference>
<evidence type="ECO:0000256" key="1">
    <source>
        <dbReference type="ARBA" id="ARBA00004651"/>
    </source>
</evidence>
<dbReference type="SUPFAM" id="SSF103473">
    <property type="entry name" value="MFS general substrate transporter"/>
    <property type="match status" value="1"/>
</dbReference>
<dbReference type="RefSeq" id="WP_054783760.1">
    <property type="nucleotide sequence ID" value="NZ_FPBD01000008.1"/>
</dbReference>
<dbReference type="EMBL" id="FPBD01000008">
    <property type="protein sequence ID" value="SFU09962.1"/>
    <property type="molecule type" value="Genomic_DNA"/>
</dbReference>
<dbReference type="PANTHER" id="PTHR23513:SF11">
    <property type="entry name" value="STAPHYLOFERRIN A TRANSPORTER"/>
    <property type="match status" value="1"/>
</dbReference>
<keyword evidence="10" id="KW-1185">Reference proteome</keyword>
<proteinExistence type="predicted"/>
<evidence type="ECO:0000256" key="3">
    <source>
        <dbReference type="ARBA" id="ARBA00022475"/>
    </source>
</evidence>
<protein>
    <submittedName>
        <fullName evidence="9">Predicted arabinose efflux permease, MFS family</fullName>
    </submittedName>
</protein>
<dbReference type="InterPro" id="IPR020846">
    <property type="entry name" value="MFS_dom"/>
</dbReference>
<dbReference type="InterPro" id="IPR005829">
    <property type="entry name" value="Sugar_transporter_CS"/>
</dbReference>
<dbReference type="Gene3D" id="1.20.1250.20">
    <property type="entry name" value="MFS general substrate transporter like domains"/>
    <property type="match status" value="1"/>
</dbReference>
<evidence type="ECO:0000256" key="2">
    <source>
        <dbReference type="ARBA" id="ARBA00022448"/>
    </source>
</evidence>
<keyword evidence="4 7" id="KW-0812">Transmembrane</keyword>
<comment type="subcellular location">
    <subcellularLocation>
        <location evidence="1">Cell membrane</location>
        <topology evidence="1">Multi-pass membrane protein</topology>
    </subcellularLocation>
</comment>
<dbReference type="PANTHER" id="PTHR23513">
    <property type="entry name" value="INTEGRAL MEMBRANE EFFLUX PROTEIN-RELATED"/>
    <property type="match status" value="1"/>
</dbReference>
<dbReference type="Pfam" id="PF05977">
    <property type="entry name" value="MFS_3"/>
    <property type="match status" value="1"/>
</dbReference>
<dbReference type="InterPro" id="IPR036259">
    <property type="entry name" value="MFS_trans_sf"/>
</dbReference>
<evidence type="ECO:0000256" key="5">
    <source>
        <dbReference type="ARBA" id="ARBA00022989"/>
    </source>
</evidence>
<keyword evidence="6 7" id="KW-0472">Membrane</keyword>
<evidence type="ECO:0000313" key="9">
    <source>
        <dbReference type="EMBL" id="SFU09962.1"/>
    </source>
</evidence>
<keyword evidence="5 7" id="KW-1133">Transmembrane helix</keyword>
<dbReference type="InterPro" id="IPR010290">
    <property type="entry name" value="TM_effector"/>
</dbReference>
<sequence>MPFSRAILLYQISLTSFQFPRAMLGVLFPYLVTVYLAESPERVSYAMTASMLPNLFVLLFAGAAADRLNKRRLLVLLHVANALPVFGLVLLLHFGWVGFEQLILFALISGSMLAFIQPTLDGMLNHISSHNIGRSVTLSVGMLYLVTLAGFALASTVEWIGLAPLLAASGVLFLTGIITSLRLPDTSTLPKTDRPSIFREIREGIGLVLSSKTLRLPVLLMSSAGLILGGPYAVLVPLILRDTYQATGFDFALAFATFMIGGACASGLLLRVGAIRNPVPLLIVGYSFGGFALLFWALSPPYWAFLASIFFWGIGGGICLNMSRTILQEQAPSTHKSRVLSVMYLGDEGGAPLGSLMTGALIPTFTLSTASAIPGTMVLLISFLLLLALSLQRRGTQATPDVGG</sequence>
<dbReference type="PROSITE" id="PS00217">
    <property type="entry name" value="SUGAR_TRANSPORT_2"/>
    <property type="match status" value="1"/>
</dbReference>
<dbReference type="PROSITE" id="PS50850">
    <property type="entry name" value="MFS"/>
    <property type="match status" value="1"/>
</dbReference>
<feature type="transmembrane region" description="Helical" evidence="7">
    <location>
        <begin position="159"/>
        <end position="181"/>
    </location>
</feature>
<feature type="transmembrane region" description="Helical" evidence="7">
    <location>
        <begin position="252"/>
        <end position="272"/>
    </location>
</feature>
<feature type="transmembrane region" description="Helical" evidence="7">
    <location>
        <begin position="43"/>
        <end position="61"/>
    </location>
</feature>
<reference evidence="10" key="1">
    <citation type="submission" date="2016-10" db="EMBL/GenBank/DDBJ databases">
        <authorList>
            <person name="Varghese N."/>
            <person name="Submissions S."/>
        </authorList>
    </citation>
    <scope>NUCLEOTIDE SEQUENCE [LARGE SCALE GENOMIC DNA]</scope>
    <source>
        <strain evidence="10">DSM 17465</strain>
    </source>
</reference>
<evidence type="ECO:0000259" key="8">
    <source>
        <dbReference type="PROSITE" id="PS50850"/>
    </source>
</evidence>
<feature type="domain" description="Major facilitator superfamily (MFS) profile" evidence="8">
    <location>
        <begin position="171"/>
        <end position="404"/>
    </location>
</feature>
<dbReference type="AlphaFoldDB" id="A0A1I7DE18"/>
<evidence type="ECO:0000256" key="4">
    <source>
        <dbReference type="ARBA" id="ARBA00022692"/>
    </source>
</evidence>
<evidence type="ECO:0000256" key="7">
    <source>
        <dbReference type="SAM" id="Phobius"/>
    </source>
</evidence>
<gene>
    <name evidence="9" type="ORF">SAMN05444141_108217</name>
</gene>
<feature type="transmembrane region" description="Helical" evidence="7">
    <location>
        <begin position="302"/>
        <end position="321"/>
    </location>
</feature>
<feature type="transmembrane region" description="Helical" evidence="7">
    <location>
        <begin position="371"/>
        <end position="391"/>
    </location>
</feature>
<dbReference type="GO" id="GO:0005886">
    <property type="term" value="C:plasma membrane"/>
    <property type="evidence" value="ECO:0007669"/>
    <property type="project" value="UniProtKB-SubCell"/>
</dbReference>
<feature type="transmembrane region" description="Helical" evidence="7">
    <location>
        <begin position="218"/>
        <end position="240"/>
    </location>
</feature>
<keyword evidence="3" id="KW-1003">Cell membrane</keyword>
<evidence type="ECO:0000256" key="6">
    <source>
        <dbReference type="ARBA" id="ARBA00023136"/>
    </source>
</evidence>
<feature type="transmembrane region" description="Helical" evidence="7">
    <location>
        <begin position="279"/>
        <end position="296"/>
    </location>
</feature>
<dbReference type="GO" id="GO:0022857">
    <property type="term" value="F:transmembrane transporter activity"/>
    <property type="evidence" value="ECO:0007669"/>
    <property type="project" value="InterPro"/>
</dbReference>
<organism evidence="9 10">
    <name type="scientific">Pseudovibrio denitrificans</name>
    <dbReference type="NCBI Taxonomy" id="258256"/>
    <lineage>
        <taxon>Bacteria</taxon>
        <taxon>Pseudomonadati</taxon>
        <taxon>Pseudomonadota</taxon>
        <taxon>Alphaproteobacteria</taxon>
        <taxon>Hyphomicrobiales</taxon>
        <taxon>Stappiaceae</taxon>
        <taxon>Pseudovibrio</taxon>
    </lineage>
</organism>